<dbReference type="Gene3D" id="1.20.120.1220">
    <property type="match status" value="1"/>
</dbReference>
<feature type="transmembrane region" description="Helical" evidence="1">
    <location>
        <begin position="35"/>
        <end position="54"/>
    </location>
</feature>
<dbReference type="Pfam" id="PF01478">
    <property type="entry name" value="Peptidase_A24"/>
    <property type="match status" value="1"/>
</dbReference>
<keyword evidence="4" id="KW-1185">Reference proteome</keyword>
<keyword evidence="1" id="KW-0812">Transmembrane</keyword>
<keyword evidence="1" id="KW-1133">Transmembrane helix</keyword>
<protein>
    <submittedName>
        <fullName evidence="3">Leader peptidase (Prepilin peptidase)/N-methyltransferase</fullName>
        <ecNumber evidence="3">2.1.1.-</ecNumber>
        <ecNumber evidence="3">3.4.23.43</ecNumber>
    </submittedName>
</protein>
<evidence type="ECO:0000259" key="2">
    <source>
        <dbReference type="Pfam" id="PF01478"/>
    </source>
</evidence>
<reference evidence="3 4" key="1">
    <citation type="submission" date="2020-08" db="EMBL/GenBank/DDBJ databases">
        <title>Sequencing the genomes of 1000 actinobacteria strains.</title>
        <authorList>
            <person name="Klenk H.-P."/>
        </authorList>
    </citation>
    <scope>NUCLEOTIDE SEQUENCE [LARGE SCALE GENOMIC DNA]</scope>
    <source>
        <strain evidence="3 4">DSM 45084</strain>
    </source>
</reference>
<proteinExistence type="predicted"/>
<dbReference type="GO" id="GO:0008168">
    <property type="term" value="F:methyltransferase activity"/>
    <property type="evidence" value="ECO:0007669"/>
    <property type="project" value="UniProtKB-KW"/>
</dbReference>
<dbReference type="AlphaFoldDB" id="A0A7W7WWX9"/>
<keyword evidence="3" id="KW-0808">Transferase</keyword>
<accession>A0A7W7WWX9</accession>
<dbReference type="EMBL" id="JACHJS010000001">
    <property type="protein sequence ID" value="MBB4966859.1"/>
    <property type="molecule type" value="Genomic_DNA"/>
</dbReference>
<keyword evidence="1" id="KW-0472">Membrane</keyword>
<name>A0A7W7WWX9_9PSEU</name>
<dbReference type="GO" id="GO:0032259">
    <property type="term" value="P:methylation"/>
    <property type="evidence" value="ECO:0007669"/>
    <property type="project" value="UniProtKB-KW"/>
</dbReference>
<comment type="caution">
    <text evidence="3">The sequence shown here is derived from an EMBL/GenBank/DDBJ whole genome shotgun (WGS) entry which is preliminary data.</text>
</comment>
<keyword evidence="3" id="KW-0378">Hydrolase</keyword>
<dbReference type="GO" id="GO:0004190">
    <property type="term" value="F:aspartic-type endopeptidase activity"/>
    <property type="evidence" value="ECO:0007669"/>
    <property type="project" value="UniProtKB-EC"/>
</dbReference>
<feature type="transmembrane region" description="Helical" evidence="1">
    <location>
        <begin position="111"/>
        <end position="135"/>
    </location>
</feature>
<dbReference type="GO" id="GO:0016020">
    <property type="term" value="C:membrane"/>
    <property type="evidence" value="ECO:0007669"/>
    <property type="project" value="InterPro"/>
</dbReference>
<feature type="domain" description="Prepilin type IV endopeptidase peptidase" evidence="2">
    <location>
        <begin position="70"/>
        <end position="173"/>
    </location>
</feature>
<evidence type="ECO:0000313" key="3">
    <source>
        <dbReference type="EMBL" id="MBB4966859.1"/>
    </source>
</evidence>
<dbReference type="EC" id="2.1.1.-" evidence="3"/>
<dbReference type="InterPro" id="IPR000045">
    <property type="entry name" value="Prepilin_IV_endopep_pep"/>
</dbReference>
<sequence>MSGGIWPLVGAVAAPLIASSGPRQAIVAVFPPRGRSVWEIAAIGLSLAGALMAVENRFAGSPLADAWCWLVLVGAWLAWSDWVRQRIPTFGTVALAVVGLALLARSGDDQALIRAVVAATVVLIAAIAVATVASLGGGDVKLLAAVSAYTGWWGWSHVLTAVIGALVLAAVTGVVLLILGRITPGTHIAVGPAIIGGALSSVPAL</sequence>
<feature type="transmembrane region" description="Helical" evidence="1">
    <location>
        <begin position="61"/>
        <end position="79"/>
    </location>
</feature>
<dbReference type="EC" id="3.4.23.43" evidence="3"/>
<keyword evidence="3" id="KW-0489">Methyltransferase</keyword>
<evidence type="ECO:0000313" key="4">
    <source>
        <dbReference type="Proteomes" id="UP000542674"/>
    </source>
</evidence>
<evidence type="ECO:0000256" key="1">
    <source>
        <dbReference type="SAM" id="Phobius"/>
    </source>
</evidence>
<feature type="transmembrane region" description="Helical" evidence="1">
    <location>
        <begin position="85"/>
        <end position="104"/>
    </location>
</feature>
<feature type="transmembrane region" description="Helical" evidence="1">
    <location>
        <begin position="155"/>
        <end position="179"/>
    </location>
</feature>
<dbReference type="Proteomes" id="UP000542674">
    <property type="component" value="Unassembled WGS sequence"/>
</dbReference>
<gene>
    <name evidence="3" type="ORF">F4559_004218</name>
</gene>
<dbReference type="RefSeq" id="WP_184671131.1">
    <property type="nucleotide sequence ID" value="NZ_BAABAI010000022.1"/>
</dbReference>
<organism evidence="3 4">
    <name type="scientific">Saccharothrix violaceirubra</name>
    <dbReference type="NCBI Taxonomy" id="413306"/>
    <lineage>
        <taxon>Bacteria</taxon>
        <taxon>Bacillati</taxon>
        <taxon>Actinomycetota</taxon>
        <taxon>Actinomycetes</taxon>
        <taxon>Pseudonocardiales</taxon>
        <taxon>Pseudonocardiaceae</taxon>
        <taxon>Saccharothrix</taxon>
    </lineage>
</organism>